<dbReference type="PANTHER" id="PTHR31760">
    <property type="entry name" value="S-ADENOSYL-L-METHIONINE-DEPENDENT METHYLTRANSFERASES SUPERFAMILY PROTEIN"/>
    <property type="match status" value="1"/>
</dbReference>
<evidence type="ECO:0000313" key="8">
    <source>
        <dbReference type="Proteomes" id="UP000595362"/>
    </source>
</evidence>
<sequence>MVLPSVPDVSRETVYRLEVYRDALLKWQRAVNLISPSTVADVWNRHFLDSMQLASFLPAAARTIFDFGSGAGFPGMVLAILCPNLSVHLVESDQKKCSFLSTVSRETKTPVLIHNCRIEALNTKAIPDVITARALADLGHLLAYAAPWRKVNPELVLLLPKGENFTNELKNVGPDCFAQCEEFPSITDKKARILRISGLNPDVHNA</sequence>
<evidence type="ECO:0000313" key="7">
    <source>
        <dbReference type="EMBL" id="QQG36388.1"/>
    </source>
</evidence>
<evidence type="ECO:0000256" key="2">
    <source>
        <dbReference type="ARBA" id="ARBA00022552"/>
    </source>
</evidence>
<reference evidence="7 8" key="1">
    <citation type="submission" date="2020-07" db="EMBL/GenBank/DDBJ databases">
        <title>Huge and variable diversity of episymbiotic CPR bacteria and DPANN archaea in groundwater ecosystems.</title>
        <authorList>
            <person name="He C.Y."/>
            <person name="Keren R."/>
            <person name="Whittaker M."/>
            <person name="Farag I.F."/>
            <person name="Doudna J."/>
            <person name="Cate J.H.D."/>
            <person name="Banfield J.F."/>
        </authorList>
    </citation>
    <scope>NUCLEOTIDE SEQUENCE [LARGE SCALE GENOMIC DNA]</scope>
    <source>
        <strain evidence="7">NC_groundwater_70_Ag_B-0.1um_54_66</strain>
    </source>
</reference>
<dbReference type="Gene3D" id="3.40.50.150">
    <property type="entry name" value="Vaccinia Virus protein VP39"/>
    <property type="match status" value="1"/>
</dbReference>
<keyword evidence="2 6" id="KW-0698">rRNA processing</keyword>
<dbReference type="Proteomes" id="UP000595362">
    <property type="component" value="Chromosome"/>
</dbReference>
<evidence type="ECO:0000256" key="4">
    <source>
        <dbReference type="ARBA" id="ARBA00022679"/>
    </source>
</evidence>
<protein>
    <recommendedName>
        <fullName evidence="6">Ribosomal RNA small subunit methyltransferase G</fullName>
        <ecNumber evidence="6">2.1.1.-</ecNumber>
    </recommendedName>
    <alternativeName>
        <fullName evidence="6">16S rRNA 7-methylguanosine methyltransferase</fullName>
        <shortName evidence="6">16S rRNA m7G methyltransferase</shortName>
    </alternativeName>
</protein>
<evidence type="ECO:0000256" key="1">
    <source>
        <dbReference type="ARBA" id="ARBA00022490"/>
    </source>
</evidence>
<keyword evidence="3 6" id="KW-0489">Methyltransferase</keyword>
<feature type="binding site" evidence="6">
    <location>
        <position position="68"/>
    </location>
    <ligand>
        <name>S-adenosyl-L-methionine</name>
        <dbReference type="ChEBI" id="CHEBI:59789"/>
    </ligand>
</feature>
<evidence type="ECO:0000256" key="5">
    <source>
        <dbReference type="ARBA" id="ARBA00022691"/>
    </source>
</evidence>
<dbReference type="Pfam" id="PF02527">
    <property type="entry name" value="GidB"/>
    <property type="match status" value="1"/>
</dbReference>
<accession>A0A7T5R2K5</accession>
<proteinExistence type="inferred from homology"/>
<keyword evidence="4 6" id="KW-0808">Transferase</keyword>
<feature type="binding site" evidence="6">
    <location>
        <begin position="118"/>
        <end position="119"/>
    </location>
    <ligand>
        <name>S-adenosyl-L-methionine</name>
        <dbReference type="ChEBI" id="CHEBI:59789"/>
    </ligand>
</feature>
<comment type="function">
    <text evidence="6">Specifically methylates the N7 position of a guanine in 16S rRNA.</text>
</comment>
<organism evidence="7 8">
    <name type="scientific">Micavibrio aeruginosavorus</name>
    <dbReference type="NCBI Taxonomy" id="349221"/>
    <lineage>
        <taxon>Bacteria</taxon>
        <taxon>Pseudomonadati</taxon>
        <taxon>Bdellovibrionota</taxon>
        <taxon>Bdellovibrionia</taxon>
        <taxon>Bdellovibrionales</taxon>
        <taxon>Pseudobdellovibrionaceae</taxon>
        <taxon>Micavibrio</taxon>
    </lineage>
</organism>
<dbReference type="InterPro" id="IPR003682">
    <property type="entry name" value="rRNA_ssu_MeTfrase_G"/>
</dbReference>
<dbReference type="PANTHER" id="PTHR31760:SF0">
    <property type="entry name" value="S-ADENOSYL-L-METHIONINE-DEPENDENT METHYLTRANSFERASES SUPERFAMILY PROTEIN"/>
    <property type="match status" value="1"/>
</dbReference>
<comment type="subcellular location">
    <subcellularLocation>
        <location evidence="6">Cytoplasm</location>
    </subcellularLocation>
</comment>
<evidence type="ECO:0000256" key="3">
    <source>
        <dbReference type="ARBA" id="ARBA00022603"/>
    </source>
</evidence>
<gene>
    <name evidence="6 7" type="primary">rsmG</name>
    <name evidence="7" type="ORF">HYS17_00935</name>
</gene>
<dbReference type="GO" id="GO:0005829">
    <property type="term" value="C:cytosol"/>
    <property type="evidence" value="ECO:0007669"/>
    <property type="project" value="TreeGrafter"/>
</dbReference>
<dbReference type="EC" id="2.1.1.-" evidence="6"/>
<dbReference type="SUPFAM" id="SSF53335">
    <property type="entry name" value="S-adenosyl-L-methionine-dependent methyltransferases"/>
    <property type="match status" value="1"/>
</dbReference>
<evidence type="ECO:0000256" key="6">
    <source>
        <dbReference type="HAMAP-Rule" id="MF_00074"/>
    </source>
</evidence>
<dbReference type="EMBL" id="CP066681">
    <property type="protein sequence ID" value="QQG36388.1"/>
    <property type="molecule type" value="Genomic_DNA"/>
</dbReference>
<keyword evidence="5 6" id="KW-0949">S-adenosyl-L-methionine</keyword>
<dbReference type="AlphaFoldDB" id="A0A7T5R2K5"/>
<dbReference type="GO" id="GO:0070043">
    <property type="term" value="F:rRNA (guanine-N7-)-methyltransferase activity"/>
    <property type="evidence" value="ECO:0007669"/>
    <property type="project" value="UniProtKB-UniRule"/>
</dbReference>
<name>A0A7T5R2K5_9BACT</name>
<comment type="caution">
    <text evidence="6">Lacks conserved residue(s) required for the propagation of feature annotation.</text>
</comment>
<dbReference type="NCBIfam" id="TIGR00138">
    <property type="entry name" value="rsmG_gidB"/>
    <property type="match status" value="1"/>
</dbReference>
<feature type="binding site" evidence="6">
    <location>
        <position position="73"/>
    </location>
    <ligand>
        <name>S-adenosyl-L-methionine</name>
        <dbReference type="ChEBI" id="CHEBI:59789"/>
    </ligand>
</feature>
<comment type="similarity">
    <text evidence="6">Belongs to the methyltransferase superfamily. RNA methyltransferase RsmG family.</text>
</comment>
<dbReference type="HAMAP" id="MF_00074">
    <property type="entry name" value="16SrRNA_methyltr_G"/>
    <property type="match status" value="1"/>
</dbReference>
<dbReference type="InterPro" id="IPR029063">
    <property type="entry name" value="SAM-dependent_MTases_sf"/>
</dbReference>
<keyword evidence="1 6" id="KW-0963">Cytoplasm</keyword>
<feature type="binding site" evidence="6">
    <location>
        <position position="133"/>
    </location>
    <ligand>
        <name>S-adenosyl-L-methionine</name>
        <dbReference type="ChEBI" id="CHEBI:59789"/>
    </ligand>
</feature>